<proteinExistence type="predicted"/>
<protein>
    <submittedName>
        <fullName evidence="1">Uncharacterized protein</fullName>
    </submittedName>
</protein>
<dbReference type="EMBL" id="FOIB01000005">
    <property type="protein sequence ID" value="SEU14100.1"/>
    <property type="molecule type" value="Genomic_DNA"/>
</dbReference>
<evidence type="ECO:0000313" key="3">
    <source>
        <dbReference type="Proteomes" id="UP000183760"/>
    </source>
</evidence>
<sequence>MSSADINTLATTAMSFINDYLAKHHYFTPSDEAAEADENDDGVLRLSLYRAMPDLRSSGTIEYVFIYGPRVRKNSPNSSSGSNRSWMH</sequence>
<dbReference type="Proteomes" id="UP000183760">
    <property type="component" value="Unassembled WGS sequence"/>
</dbReference>
<gene>
    <name evidence="1" type="ORF">MFU01_40290</name>
    <name evidence="2" type="ORF">SAMN05443572_105249</name>
</gene>
<evidence type="ECO:0000313" key="1">
    <source>
        <dbReference type="EMBL" id="GEN08992.1"/>
    </source>
</evidence>
<evidence type="ECO:0000313" key="2">
    <source>
        <dbReference type="EMBL" id="SEU14100.1"/>
    </source>
</evidence>
<dbReference type="Proteomes" id="UP000321514">
    <property type="component" value="Unassembled WGS sequence"/>
</dbReference>
<name>A0A511T641_MYXFU</name>
<evidence type="ECO:0000313" key="4">
    <source>
        <dbReference type="Proteomes" id="UP000321514"/>
    </source>
</evidence>
<reference evidence="1 4" key="2">
    <citation type="submission" date="2019-07" db="EMBL/GenBank/DDBJ databases">
        <title>Whole genome shotgun sequence of Myxococcus fulvus NBRC 100333.</title>
        <authorList>
            <person name="Hosoyama A."/>
            <person name="Uohara A."/>
            <person name="Ohji S."/>
            <person name="Ichikawa N."/>
        </authorList>
    </citation>
    <scope>NUCLEOTIDE SEQUENCE [LARGE SCALE GENOMIC DNA]</scope>
    <source>
        <strain evidence="1 4">NBRC 100333</strain>
    </source>
</reference>
<comment type="caution">
    <text evidence="1">The sequence shown here is derived from an EMBL/GenBank/DDBJ whole genome shotgun (WGS) entry which is preliminary data.</text>
</comment>
<reference evidence="2 3" key="1">
    <citation type="submission" date="2016-10" db="EMBL/GenBank/DDBJ databases">
        <authorList>
            <person name="Varghese N."/>
            <person name="Submissions S."/>
        </authorList>
    </citation>
    <scope>NUCLEOTIDE SEQUENCE [LARGE SCALE GENOMIC DNA]</scope>
    <source>
        <strain evidence="2 3">DSM 16525</strain>
    </source>
</reference>
<accession>A0A511T641</accession>
<dbReference type="RefSeq" id="WP_074954995.1">
    <property type="nucleotide sequence ID" value="NZ_BJXR01000031.1"/>
</dbReference>
<dbReference type="AlphaFoldDB" id="A0A511T641"/>
<keyword evidence="3" id="KW-1185">Reference proteome</keyword>
<organism evidence="1 4">
    <name type="scientific">Myxococcus fulvus</name>
    <dbReference type="NCBI Taxonomy" id="33"/>
    <lineage>
        <taxon>Bacteria</taxon>
        <taxon>Pseudomonadati</taxon>
        <taxon>Myxococcota</taxon>
        <taxon>Myxococcia</taxon>
        <taxon>Myxococcales</taxon>
        <taxon>Cystobacterineae</taxon>
        <taxon>Myxococcaceae</taxon>
        <taxon>Myxococcus</taxon>
    </lineage>
</organism>
<dbReference type="EMBL" id="BJXR01000031">
    <property type="protein sequence ID" value="GEN08992.1"/>
    <property type="molecule type" value="Genomic_DNA"/>
</dbReference>